<dbReference type="Proteomes" id="UP001374535">
    <property type="component" value="Chromosome 10"/>
</dbReference>
<reference evidence="1 2" key="1">
    <citation type="journal article" date="2023" name="Life. Sci Alliance">
        <title>Evolutionary insights into 3D genome organization and epigenetic landscape of Vigna mungo.</title>
        <authorList>
            <person name="Junaid A."/>
            <person name="Singh B."/>
            <person name="Bhatia S."/>
        </authorList>
    </citation>
    <scope>NUCLEOTIDE SEQUENCE [LARGE SCALE GENOMIC DNA]</scope>
    <source>
        <strain evidence="1">Urdbean</strain>
    </source>
</reference>
<proteinExistence type="predicted"/>
<dbReference type="EMBL" id="CP144691">
    <property type="protein sequence ID" value="WVY92395.1"/>
    <property type="molecule type" value="Genomic_DNA"/>
</dbReference>
<evidence type="ECO:0000313" key="2">
    <source>
        <dbReference type="Proteomes" id="UP001374535"/>
    </source>
</evidence>
<accession>A0AAQ3RHY9</accession>
<name>A0AAQ3RHY9_VIGMU</name>
<organism evidence="1 2">
    <name type="scientific">Vigna mungo</name>
    <name type="common">Black gram</name>
    <name type="synonym">Phaseolus mungo</name>
    <dbReference type="NCBI Taxonomy" id="3915"/>
    <lineage>
        <taxon>Eukaryota</taxon>
        <taxon>Viridiplantae</taxon>
        <taxon>Streptophyta</taxon>
        <taxon>Embryophyta</taxon>
        <taxon>Tracheophyta</taxon>
        <taxon>Spermatophyta</taxon>
        <taxon>Magnoliopsida</taxon>
        <taxon>eudicotyledons</taxon>
        <taxon>Gunneridae</taxon>
        <taxon>Pentapetalae</taxon>
        <taxon>rosids</taxon>
        <taxon>fabids</taxon>
        <taxon>Fabales</taxon>
        <taxon>Fabaceae</taxon>
        <taxon>Papilionoideae</taxon>
        <taxon>50 kb inversion clade</taxon>
        <taxon>NPAAA clade</taxon>
        <taxon>indigoferoid/millettioid clade</taxon>
        <taxon>Phaseoleae</taxon>
        <taxon>Vigna</taxon>
    </lineage>
</organism>
<evidence type="ECO:0000313" key="1">
    <source>
        <dbReference type="EMBL" id="WVY92395.1"/>
    </source>
</evidence>
<sequence length="110" mass="12988">MFLKVTLNSSVKESPFIICYIISNVYIETEIYITCRKEKRKGKTMTWFCYVMNLPKLNLTLLREKENGEKIKLEKESTCRITEQAWFGLRDVARALLLQQDLATNDEKME</sequence>
<protein>
    <submittedName>
        <fullName evidence="1">Uncharacterized protein</fullName>
    </submittedName>
</protein>
<dbReference type="AlphaFoldDB" id="A0AAQ3RHY9"/>
<keyword evidence="2" id="KW-1185">Reference proteome</keyword>
<gene>
    <name evidence="1" type="ORF">V8G54_031483</name>
</gene>